<protein>
    <submittedName>
        <fullName evidence="1">Uncharacterized protein</fullName>
    </submittedName>
</protein>
<evidence type="ECO:0000313" key="2">
    <source>
        <dbReference type="Proteomes" id="UP000297998"/>
    </source>
</evidence>
<dbReference type="Proteomes" id="UP000297998">
    <property type="component" value="Unassembled WGS sequence"/>
</dbReference>
<organism evidence="1 2">
    <name type="scientific">Empedobacter tilapiae</name>
    <dbReference type="NCBI Taxonomy" id="2491114"/>
    <lineage>
        <taxon>Bacteria</taxon>
        <taxon>Pseudomonadati</taxon>
        <taxon>Bacteroidota</taxon>
        <taxon>Flavobacteriia</taxon>
        <taxon>Flavobacteriales</taxon>
        <taxon>Weeksellaceae</taxon>
        <taxon>Empedobacter</taxon>
    </lineage>
</organism>
<gene>
    <name evidence="1" type="ORF">E4J94_10470</name>
</gene>
<name>A0A4Z1BM57_9FLAO</name>
<dbReference type="AlphaFoldDB" id="A0A4Z1BM57"/>
<dbReference type="EMBL" id="SRPE01000006">
    <property type="protein sequence ID" value="TGN26850.1"/>
    <property type="molecule type" value="Genomic_DNA"/>
</dbReference>
<dbReference type="RefSeq" id="WP_135835744.1">
    <property type="nucleotide sequence ID" value="NZ_SRPE01000006.1"/>
</dbReference>
<evidence type="ECO:0000313" key="1">
    <source>
        <dbReference type="EMBL" id="TGN26850.1"/>
    </source>
</evidence>
<keyword evidence="2" id="KW-1185">Reference proteome</keyword>
<sequence length="152" mass="17797">MKYYILIIFSLFKLNAQKKLNIDNVEINITNNSRVYNLLIEKQEGNLNDTIYLVKSTTYKFINKKKVINKNSRILNNKDFPKIQNILLNLDNSAFSKKSEICLDGISIFVVFSDNSLNNAIEQRFLCVDSKDEIFKSILKIYNFLPFKEKLL</sequence>
<accession>A0A4Z1BM57</accession>
<reference evidence="1 2" key="1">
    <citation type="submission" date="2019-03" db="EMBL/GenBank/DDBJ databases">
        <title>Empedobacter tilapiae sp. nov., isolated from an intestine of Nile tilapia Oreochromis niloticus.</title>
        <authorList>
            <person name="Kim Y.-O."/>
            <person name="Yoon J.-H."/>
        </authorList>
    </citation>
    <scope>NUCLEOTIDE SEQUENCE [LARGE SCALE GENOMIC DNA]</scope>
    <source>
        <strain evidence="1 2">MRS2</strain>
    </source>
</reference>
<comment type="caution">
    <text evidence="1">The sequence shown here is derived from an EMBL/GenBank/DDBJ whole genome shotgun (WGS) entry which is preliminary data.</text>
</comment>
<proteinExistence type="predicted"/>